<evidence type="ECO:0000313" key="2">
    <source>
        <dbReference type="EMBL" id="MFC7613779.1"/>
    </source>
</evidence>
<name>A0ABW2TJA1_9PSEU</name>
<keyword evidence="3" id="KW-1185">Reference proteome</keyword>
<dbReference type="EMBL" id="JBHTEY010000004">
    <property type="protein sequence ID" value="MFC7613779.1"/>
    <property type="molecule type" value="Genomic_DNA"/>
</dbReference>
<protein>
    <submittedName>
        <fullName evidence="2">Uncharacterized protein</fullName>
    </submittedName>
</protein>
<evidence type="ECO:0000256" key="1">
    <source>
        <dbReference type="SAM" id="MobiDB-lite"/>
    </source>
</evidence>
<reference evidence="3" key="1">
    <citation type="journal article" date="2019" name="Int. J. Syst. Evol. Microbiol.">
        <title>The Global Catalogue of Microorganisms (GCM) 10K type strain sequencing project: providing services to taxonomists for standard genome sequencing and annotation.</title>
        <authorList>
            <consortium name="The Broad Institute Genomics Platform"/>
            <consortium name="The Broad Institute Genome Sequencing Center for Infectious Disease"/>
            <person name="Wu L."/>
            <person name="Ma J."/>
        </authorList>
    </citation>
    <scope>NUCLEOTIDE SEQUENCE [LARGE SCALE GENOMIC DNA]</scope>
    <source>
        <strain evidence="3">JCM 17695</strain>
    </source>
</reference>
<proteinExistence type="predicted"/>
<organism evidence="2 3">
    <name type="scientific">Actinokineospora soli</name>
    <dbReference type="NCBI Taxonomy" id="1048753"/>
    <lineage>
        <taxon>Bacteria</taxon>
        <taxon>Bacillati</taxon>
        <taxon>Actinomycetota</taxon>
        <taxon>Actinomycetes</taxon>
        <taxon>Pseudonocardiales</taxon>
        <taxon>Pseudonocardiaceae</taxon>
        <taxon>Actinokineospora</taxon>
    </lineage>
</organism>
<evidence type="ECO:0000313" key="3">
    <source>
        <dbReference type="Proteomes" id="UP001596512"/>
    </source>
</evidence>
<gene>
    <name evidence="2" type="ORF">ACFQV2_09535</name>
</gene>
<accession>A0ABW2TJA1</accession>
<feature type="region of interest" description="Disordered" evidence="1">
    <location>
        <begin position="17"/>
        <end position="39"/>
    </location>
</feature>
<comment type="caution">
    <text evidence="2">The sequence shown here is derived from an EMBL/GenBank/DDBJ whole genome shotgun (WGS) entry which is preliminary data.</text>
</comment>
<dbReference type="Proteomes" id="UP001596512">
    <property type="component" value="Unassembled WGS sequence"/>
</dbReference>
<sequence>MALIAAAGVALVSLPADQVAPPGQSGEGRPMGAIPPAEPSAVDAVRGDAVTALLERRAAAVRERDLDAFLATVDPEAEPWFREAQQDLFDNLGDVPLAHWSYAVDAADVLDLTGLPEPDATAAELWAPGVELHYALRGVDPAPTARDLGYLFARRGDAWYLHSDTALSELGRRTWRGPWDFGPCQVVTTEFGLVLAHPGSQPMVDRLVRELDPAVRSVTEVWGSDWPGRVALLLPDSPAEMRALVGPDFPVESVVAVATATGWTAPRTGPSASASCSARSARGRCRWRR</sequence>